<accession>A0AAV2A5A7</accession>
<reference evidence="1 2" key="1">
    <citation type="submission" date="2024-04" db="EMBL/GenBank/DDBJ databases">
        <authorList>
            <person name="Rising A."/>
            <person name="Reimegard J."/>
            <person name="Sonavane S."/>
            <person name="Akerstrom W."/>
            <person name="Nylinder S."/>
            <person name="Hedman E."/>
            <person name="Kallberg Y."/>
        </authorList>
    </citation>
    <scope>NUCLEOTIDE SEQUENCE [LARGE SCALE GENOMIC DNA]</scope>
</reference>
<name>A0AAV2A5A7_9ARAC</name>
<proteinExistence type="predicted"/>
<comment type="caution">
    <text evidence="1">The sequence shown here is derived from an EMBL/GenBank/DDBJ whole genome shotgun (WGS) entry which is preliminary data.</text>
</comment>
<evidence type="ECO:0000313" key="1">
    <source>
        <dbReference type="EMBL" id="CAL1279099.1"/>
    </source>
</evidence>
<gene>
    <name evidence="1" type="ORF">LARSCL_LOCUS10147</name>
</gene>
<dbReference type="AlphaFoldDB" id="A0AAV2A5A7"/>
<dbReference type="Proteomes" id="UP001497382">
    <property type="component" value="Unassembled WGS sequence"/>
</dbReference>
<organism evidence="1 2">
    <name type="scientific">Larinioides sclopetarius</name>
    <dbReference type="NCBI Taxonomy" id="280406"/>
    <lineage>
        <taxon>Eukaryota</taxon>
        <taxon>Metazoa</taxon>
        <taxon>Ecdysozoa</taxon>
        <taxon>Arthropoda</taxon>
        <taxon>Chelicerata</taxon>
        <taxon>Arachnida</taxon>
        <taxon>Araneae</taxon>
        <taxon>Araneomorphae</taxon>
        <taxon>Entelegynae</taxon>
        <taxon>Araneoidea</taxon>
        <taxon>Araneidae</taxon>
        <taxon>Larinioides</taxon>
    </lineage>
</organism>
<sequence length="29" mass="3535">MKHHFRYDIGSDMISVPVSYQNRYRYTGL</sequence>
<keyword evidence="2" id="KW-1185">Reference proteome</keyword>
<evidence type="ECO:0000313" key="2">
    <source>
        <dbReference type="Proteomes" id="UP001497382"/>
    </source>
</evidence>
<dbReference type="EMBL" id="CAXIEN010000118">
    <property type="protein sequence ID" value="CAL1279099.1"/>
    <property type="molecule type" value="Genomic_DNA"/>
</dbReference>
<protein>
    <submittedName>
        <fullName evidence="1">Uncharacterized protein</fullName>
    </submittedName>
</protein>